<name>A0ABW0HPF3_9BACL</name>
<keyword evidence="2" id="KW-1185">Reference proteome</keyword>
<protein>
    <submittedName>
        <fullName evidence="1">Uncharacterized protein</fullName>
    </submittedName>
</protein>
<dbReference type="Proteomes" id="UP001596113">
    <property type="component" value="Unassembled WGS sequence"/>
</dbReference>
<accession>A0ABW0HPF3</accession>
<evidence type="ECO:0000313" key="2">
    <source>
        <dbReference type="Proteomes" id="UP001596113"/>
    </source>
</evidence>
<sequence length="210" mass="24311">MWSVWRHGALRTSQWKAELSPTDDEQYARHVLRYIHEKMKEGTVELRFEDVVEEKLTKTRGESENEGRQSALGKEKYFPLIAEPILEPLAAANRVFGPIYQKYKDGQLFYSDMLVETVIALADWNKVGQALEDHLWESGSDSFPTERISTKREARRQLNRGLEASSNHIEQVGVLINLLYSESSLAYLTNRIKQDISFLQSYTRGKDQKE</sequence>
<organism evidence="1 2">
    <name type="scientific">Cohnella soli</name>
    <dbReference type="NCBI Taxonomy" id="425005"/>
    <lineage>
        <taxon>Bacteria</taxon>
        <taxon>Bacillati</taxon>
        <taxon>Bacillota</taxon>
        <taxon>Bacilli</taxon>
        <taxon>Bacillales</taxon>
        <taxon>Paenibacillaceae</taxon>
        <taxon>Cohnella</taxon>
    </lineage>
</organism>
<dbReference type="EMBL" id="JBHSMI010000011">
    <property type="protein sequence ID" value="MFC5402273.1"/>
    <property type="molecule type" value="Genomic_DNA"/>
</dbReference>
<evidence type="ECO:0000313" key="1">
    <source>
        <dbReference type="EMBL" id="MFC5402273.1"/>
    </source>
</evidence>
<dbReference type="RefSeq" id="WP_378130575.1">
    <property type="nucleotide sequence ID" value="NZ_JBHSMI010000011.1"/>
</dbReference>
<comment type="caution">
    <text evidence="1">The sequence shown here is derived from an EMBL/GenBank/DDBJ whole genome shotgun (WGS) entry which is preliminary data.</text>
</comment>
<proteinExistence type="predicted"/>
<reference evidence="2" key="1">
    <citation type="journal article" date="2019" name="Int. J. Syst. Evol. Microbiol.">
        <title>The Global Catalogue of Microorganisms (GCM) 10K type strain sequencing project: providing services to taxonomists for standard genome sequencing and annotation.</title>
        <authorList>
            <consortium name="The Broad Institute Genomics Platform"/>
            <consortium name="The Broad Institute Genome Sequencing Center for Infectious Disease"/>
            <person name="Wu L."/>
            <person name="Ma J."/>
        </authorList>
    </citation>
    <scope>NUCLEOTIDE SEQUENCE [LARGE SCALE GENOMIC DNA]</scope>
    <source>
        <strain evidence="2">CGMCC 1.18575</strain>
    </source>
</reference>
<gene>
    <name evidence="1" type="ORF">ACFPOF_05950</name>
</gene>